<gene>
    <name evidence="2" type="ORF">NIES23_17320</name>
</gene>
<sequence>MTQQRHIIGRTVLELNTGQLADVWSLQEDMSRLLQQQGIPAMAQLFEQLVAADEVVRLDQVVVDLGVIHPQFIQDEFIPKLISAVNQTLRDYLANRLTTKTNSPILSQNRSAADWEILLYFLRYGRLPWWVEANNWQQWIPRWQAAIQNETTWQQPLRELLATNPQVRQRLVSQFPESFCHQLVLQLQPTWIDWSTLLTQGQQIIQALSLNQNGDRLQWAECHRFYEFLNTQAWLLLLAEIPQTSSSTRPLPKTVWIRNWLTILVQTWQQQATITPEASPNQSQITPTTPEPNESQTQLPDSGIYQRLRTILATIPTNSRTPWLTTLNQILPPAPETTTSTNLNDPLRKPQIPSALRNSISSPKATPESNNQHQQIDSQNNPQTSILSPEEEITGIYINQAGLVLLHPFLHIYLNDVALVDQESFRDESAQQTAIYLLHYLATRQTDAPEYELVLPKLLCGWPLNQAIACNIDLPTTALNEAEHLLQTAIDYWQALKNTSPDGLREGFLQREGKLTRNDNGAWKLQIERQSIDILLSRLPWGLNIVKFPWMEDMLIVDWI</sequence>
<feature type="compositionally biased region" description="Polar residues" evidence="1">
    <location>
        <begin position="356"/>
        <end position="385"/>
    </location>
</feature>
<proteinExistence type="predicted"/>
<organism evidence="2 3">
    <name type="scientific">Trichormus variabilis NIES-23</name>
    <dbReference type="NCBI Taxonomy" id="1973479"/>
    <lineage>
        <taxon>Bacteria</taxon>
        <taxon>Bacillati</taxon>
        <taxon>Cyanobacteriota</taxon>
        <taxon>Cyanophyceae</taxon>
        <taxon>Nostocales</taxon>
        <taxon>Nostocaceae</taxon>
        <taxon>Trichormus</taxon>
    </lineage>
</organism>
<evidence type="ECO:0000256" key="1">
    <source>
        <dbReference type="SAM" id="MobiDB-lite"/>
    </source>
</evidence>
<evidence type="ECO:0000313" key="3">
    <source>
        <dbReference type="Proteomes" id="UP000217507"/>
    </source>
</evidence>
<dbReference type="AlphaFoldDB" id="A0A1Z4KIZ2"/>
<dbReference type="InterPro" id="IPR045538">
    <property type="entry name" value="CIS_TMP"/>
</dbReference>
<name>A0A1Z4KIZ2_ANAVA</name>
<evidence type="ECO:0000313" key="2">
    <source>
        <dbReference type="EMBL" id="BAY68942.1"/>
    </source>
</evidence>
<dbReference type="EMBL" id="AP018216">
    <property type="protein sequence ID" value="BAY68942.1"/>
    <property type="molecule type" value="Genomic_DNA"/>
</dbReference>
<reference evidence="2 3" key="1">
    <citation type="submission" date="2017-06" db="EMBL/GenBank/DDBJ databases">
        <title>Genome sequencing of cyanobaciteial culture collection at National Institute for Environmental Studies (NIES).</title>
        <authorList>
            <person name="Hirose Y."/>
            <person name="Shimura Y."/>
            <person name="Fujisawa T."/>
            <person name="Nakamura Y."/>
            <person name="Kawachi M."/>
        </authorList>
    </citation>
    <scope>NUCLEOTIDE SEQUENCE [LARGE SCALE GENOMIC DNA]</scope>
    <source>
        <strain evidence="2 3">NIES-23</strain>
    </source>
</reference>
<dbReference type="Proteomes" id="UP000217507">
    <property type="component" value="Chromosome"/>
</dbReference>
<feature type="region of interest" description="Disordered" evidence="1">
    <location>
        <begin position="330"/>
        <end position="385"/>
    </location>
</feature>
<accession>A0A1Z4KIZ2</accession>
<feature type="compositionally biased region" description="Polar residues" evidence="1">
    <location>
        <begin position="274"/>
        <end position="300"/>
    </location>
</feature>
<dbReference type="Pfam" id="PF19268">
    <property type="entry name" value="CIS_TMP"/>
    <property type="match status" value="1"/>
</dbReference>
<protein>
    <submittedName>
        <fullName evidence="2">Uncharacterized protein</fullName>
    </submittedName>
</protein>
<feature type="region of interest" description="Disordered" evidence="1">
    <location>
        <begin position="274"/>
        <end position="301"/>
    </location>
</feature>